<evidence type="ECO:0000256" key="2">
    <source>
        <dbReference type="ARBA" id="ARBA00023002"/>
    </source>
</evidence>
<dbReference type="EMBL" id="FOME01000001">
    <property type="protein sequence ID" value="SFC34458.1"/>
    <property type="molecule type" value="Genomic_DNA"/>
</dbReference>
<evidence type="ECO:0000256" key="1">
    <source>
        <dbReference type="ARBA" id="ARBA00006484"/>
    </source>
</evidence>
<dbReference type="InterPro" id="IPR036291">
    <property type="entry name" value="NAD(P)-bd_dom_sf"/>
</dbReference>
<protein>
    <submittedName>
        <fullName evidence="4">3-oxoacyl-[acyl-carrier protein] reductase</fullName>
    </submittedName>
</protein>
<sequence length="364" mass="39046">MGPDEPHALPLGATGRDASGDLLRGERAVNRCSLHWASSIESAASSRAADRCNYPHEYVFAEKTDTEREVRSRPVAGNRWPGAESVSSIRCMSSADLARDPLPLLGRTALVTGVSRRQGIGYAIARRLAAYGASVFLHHYRPHDLDQPWGGDDLDAVHAGVAEQLVPEARIAETGLDLAEPEAPQQLVDAVVAEFGHLDVLVCNHARSGGDGELGELDAAMLDGHWAVNTRSSILLAQAFAAQHDGRPGGRIVFMTSGQQQGPMPGEVAYAAAKGALAEITTTLSDQLADAGITTNTVNPGPVDTGYLDEATWRTIRPMFPYGRYGEPDDPARLIAWLATDEARWITGQVLNTEGGFGRWRPRA</sequence>
<keyword evidence="6" id="KW-1185">Reference proteome</keyword>
<name>A0A1H6CBD6_9PSEU</name>
<organism evidence="4 7">
    <name type="scientific">Saccharopolyspora kobensis</name>
    <dbReference type="NCBI Taxonomy" id="146035"/>
    <lineage>
        <taxon>Bacteria</taxon>
        <taxon>Bacillati</taxon>
        <taxon>Actinomycetota</taxon>
        <taxon>Actinomycetes</taxon>
        <taxon>Pseudonocardiales</taxon>
        <taxon>Pseudonocardiaceae</taxon>
        <taxon>Saccharopolyspora</taxon>
    </lineage>
</organism>
<dbReference type="GO" id="GO:0016614">
    <property type="term" value="F:oxidoreductase activity, acting on CH-OH group of donors"/>
    <property type="evidence" value="ECO:0007669"/>
    <property type="project" value="UniProtKB-ARBA"/>
</dbReference>
<evidence type="ECO:0000313" key="4">
    <source>
        <dbReference type="EMBL" id="SEG70218.1"/>
    </source>
</evidence>
<dbReference type="Proteomes" id="UP000236729">
    <property type="component" value="Unassembled WGS sequence"/>
</dbReference>
<accession>A0A1I1IJS0</accession>
<evidence type="ECO:0000313" key="5">
    <source>
        <dbReference type="EMBL" id="SFC34458.1"/>
    </source>
</evidence>
<evidence type="ECO:0000313" key="6">
    <source>
        <dbReference type="Proteomes" id="UP000199690"/>
    </source>
</evidence>
<dbReference type="PANTHER" id="PTHR48107">
    <property type="entry name" value="NADPH-DEPENDENT ALDEHYDE REDUCTASE-LIKE PROTEIN, CHLOROPLASTIC-RELATED"/>
    <property type="match status" value="1"/>
</dbReference>
<gene>
    <name evidence="4" type="ORF">SAMN02982929_03287</name>
    <name evidence="5" type="ORF">SAMN05216506_101529</name>
</gene>
<reference evidence="6 7" key="2">
    <citation type="submission" date="2016-10" db="EMBL/GenBank/DDBJ databases">
        <authorList>
            <person name="Varghese N."/>
            <person name="Submissions S."/>
        </authorList>
    </citation>
    <scope>NUCLEOTIDE SEQUENCE [LARGE SCALE GENOMIC DNA]</scope>
    <source>
        <strain evidence="7">ATCC 20501</strain>
        <strain evidence="5 6">CGMCC 4.3529</strain>
    </source>
</reference>
<dbReference type="SMR" id="A0A1H6CBD6"/>
<dbReference type="PANTHER" id="PTHR48107:SF7">
    <property type="entry name" value="RE15974P"/>
    <property type="match status" value="1"/>
</dbReference>
<dbReference type="NCBIfam" id="NF009389">
    <property type="entry name" value="PRK12748.1"/>
    <property type="match status" value="1"/>
</dbReference>
<dbReference type="Proteomes" id="UP000199690">
    <property type="component" value="Unassembled WGS sequence"/>
</dbReference>
<dbReference type="CDD" id="cd05233">
    <property type="entry name" value="SDR_c"/>
    <property type="match status" value="1"/>
</dbReference>
<dbReference type="InterPro" id="IPR002347">
    <property type="entry name" value="SDR_fam"/>
</dbReference>
<dbReference type="Pfam" id="PF13561">
    <property type="entry name" value="adh_short_C2"/>
    <property type="match status" value="1"/>
</dbReference>
<evidence type="ECO:0000313" key="7">
    <source>
        <dbReference type="Proteomes" id="UP000236729"/>
    </source>
</evidence>
<dbReference type="EMBL" id="FNVB01000004">
    <property type="protein sequence ID" value="SEG70218.1"/>
    <property type="molecule type" value="Genomic_DNA"/>
</dbReference>
<dbReference type="InterPro" id="IPR020904">
    <property type="entry name" value="Sc_DH/Rdtase_CS"/>
</dbReference>
<evidence type="ECO:0000256" key="3">
    <source>
        <dbReference type="SAM" id="MobiDB-lite"/>
    </source>
</evidence>
<reference evidence="4" key="1">
    <citation type="submission" date="2016-10" db="EMBL/GenBank/DDBJ databases">
        <authorList>
            <person name="de Groot N.N."/>
        </authorList>
    </citation>
    <scope>NUCLEOTIDE SEQUENCE [LARGE SCALE GENOMIC DNA]</scope>
    <source>
        <strain evidence="4">ATCC 20501</strain>
    </source>
</reference>
<feature type="region of interest" description="Disordered" evidence="3">
    <location>
        <begin position="1"/>
        <end position="22"/>
    </location>
</feature>
<dbReference type="AlphaFoldDB" id="A0A1H6CBD6"/>
<dbReference type="SUPFAM" id="SSF51735">
    <property type="entry name" value="NAD(P)-binding Rossmann-fold domains"/>
    <property type="match status" value="1"/>
</dbReference>
<dbReference type="PROSITE" id="PS00061">
    <property type="entry name" value="ADH_SHORT"/>
    <property type="match status" value="1"/>
</dbReference>
<accession>A0A1H6CBD6</accession>
<dbReference type="PRINTS" id="PR00081">
    <property type="entry name" value="GDHRDH"/>
</dbReference>
<comment type="similarity">
    <text evidence="1">Belongs to the short-chain dehydrogenases/reductases (SDR) family.</text>
</comment>
<dbReference type="Gene3D" id="3.40.50.720">
    <property type="entry name" value="NAD(P)-binding Rossmann-like Domain"/>
    <property type="match status" value="1"/>
</dbReference>
<keyword evidence="2" id="KW-0560">Oxidoreductase</keyword>
<proteinExistence type="inferred from homology"/>